<keyword evidence="10" id="KW-1185">Reference proteome</keyword>
<feature type="domain" description="TACO1/YebC-like second and third" evidence="7">
    <location>
        <begin position="80"/>
        <end position="233"/>
    </location>
</feature>
<comment type="caution">
    <text evidence="9">The sequence shown here is derived from an EMBL/GenBank/DDBJ whole genome shotgun (WGS) entry which is preliminary data.</text>
</comment>
<dbReference type="GO" id="GO:0003677">
    <property type="term" value="F:DNA binding"/>
    <property type="evidence" value="ECO:0007669"/>
    <property type="project" value="UniProtKB-UniRule"/>
</dbReference>
<dbReference type="Gene3D" id="3.30.70.980">
    <property type="match status" value="2"/>
</dbReference>
<organism evidence="9 10">
    <name type="scientific">Candidatus Chaera renei</name>
    <dbReference type="NCBI Taxonomy" id="2506947"/>
    <lineage>
        <taxon>Bacteria</taxon>
        <taxon>Candidatus Saccharimonadota</taxon>
        <taxon>Candidatus Saccharimonadia</taxon>
        <taxon>Candidatus Saccharimonadales</taxon>
        <taxon>Candidatus Saccharimonadaceae</taxon>
        <taxon>Candidatus Chaera</taxon>
    </lineage>
</organism>
<dbReference type="GO" id="GO:0005829">
    <property type="term" value="C:cytosol"/>
    <property type="evidence" value="ECO:0007669"/>
    <property type="project" value="TreeGrafter"/>
</dbReference>
<evidence type="ECO:0000256" key="4">
    <source>
        <dbReference type="ARBA" id="ARBA00023125"/>
    </source>
</evidence>
<keyword evidence="3 6" id="KW-0805">Transcription regulation</keyword>
<keyword evidence="4 6" id="KW-0238">DNA-binding</keyword>
<keyword evidence="2 6" id="KW-0963">Cytoplasm</keyword>
<dbReference type="FunFam" id="1.10.10.200:FF:000002">
    <property type="entry name" value="Probable transcriptional regulatory protein CLM62_37755"/>
    <property type="match status" value="1"/>
</dbReference>
<evidence type="ECO:0000256" key="3">
    <source>
        <dbReference type="ARBA" id="ARBA00023015"/>
    </source>
</evidence>
<evidence type="ECO:0000256" key="2">
    <source>
        <dbReference type="ARBA" id="ARBA00022490"/>
    </source>
</evidence>
<proteinExistence type="inferred from homology"/>
<dbReference type="SUPFAM" id="SSF75625">
    <property type="entry name" value="YebC-like"/>
    <property type="match status" value="1"/>
</dbReference>
<keyword evidence="5 6" id="KW-0804">Transcription</keyword>
<evidence type="ECO:0000256" key="5">
    <source>
        <dbReference type="ARBA" id="ARBA00023163"/>
    </source>
</evidence>
<evidence type="ECO:0000259" key="8">
    <source>
        <dbReference type="Pfam" id="PF20772"/>
    </source>
</evidence>
<dbReference type="InterPro" id="IPR002876">
    <property type="entry name" value="Transcrip_reg_TACO1-like"/>
</dbReference>
<dbReference type="Pfam" id="PF20772">
    <property type="entry name" value="TACO1_YebC_N"/>
    <property type="match status" value="1"/>
</dbReference>
<dbReference type="Pfam" id="PF01709">
    <property type="entry name" value="Transcrip_reg"/>
    <property type="match status" value="1"/>
</dbReference>
<evidence type="ECO:0000256" key="1">
    <source>
        <dbReference type="ARBA" id="ARBA00008724"/>
    </source>
</evidence>
<evidence type="ECO:0000313" key="10">
    <source>
        <dbReference type="Proteomes" id="UP000289269"/>
    </source>
</evidence>
<dbReference type="NCBIfam" id="NF001030">
    <property type="entry name" value="PRK00110.1"/>
    <property type="match status" value="1"/>
</dbReference>
<dbReference type="PANTHER" id="PTHR12532">
    <property type="entry name" value="TRANSLATIONAL ACTIVATOR OF CYTOCHROME C OXIDASE 1"/>
    <property type="match status" value="1"/>
</dbReference>
<dbReference type="Gene3D" id="1.10.10.200">
    <property type="match status" value="1"/>
</dbReference>
<dbReference type="InterPro" id="IPR029072">
    <property type="entry name" value="YebC-like"/>
</dbReference>
<dbReference type="EMBL" id="SCKW01000003">
    <property type="protein sequence ID" value="RWZ79747.1"/>
    <property type="molecule type" value="Genomic_DNA"/>
</dbReference>
<comment type="subcellular location">
    <subcellularLocation>
        <location evidence="6">Cytoplasm</location>
    </subcellularLocation>
</comment>
<dbReference type="InterPro" id="IPR017856">
    <property type="entry name" value="Integrase-like_N"/>
</dbReference>
<dbReference type="Proteomes" id="UP000289269">
    <property type="component" value="Unassembled WGS sequence"/>
</dbReference>
<reference evidence="9" key="1">
    <citation type="submission" date="2019-01" db="EMBL/GenBank/DDBJ databases">
        <title>Genomic signatures and co-occurrence patterns of the ultra-small Saccharimodia (Patescibacteria phylum) suggest a symbiotic lifestyle.</title>
        <authorList>
            <person name="Lemos L."/>
            <person name="Medeiros J."/>
            <person name="Andreote F."/>
            <person name="Fernandes G."/>
            <person name="Varani A."/>
            <person name="Oliveira G."/>
            <person name="Pylro V."/>
        </authorList>
    </citation>
    <scope>NUCLEOTIDE SEQUENCE [LARGE SCALE GENOMIC DNA]</scope>
    <source>
        <strain evidence="9">AMD01</strain>
    </source>
</reference>
<sequence>MAGHSKWAQIKRQKGVNDAKRGALFTKLGNQISIAARGGSDPAMNPSLAMVIEKAKNANMPLSNIQRAIARVADKSAATMEEVLYEGYGPLGVAILVECATENKNRTYPEVRHAFTKHGGTIAASGSVSFMFERRGVVRLKETGDEAMMAALEAGALDVQEAAGESAVYTQPKQLAKVRDTLRAAGYTVIEAELIYLPQNVVKIQDAAAAEKIVRLMEALDDIDDVVNVYVNFEIDESRA</sequence>
<evidence type="ECO:0000259" key="7">
    <source>
        <dbReference type="Pfam" id="PF01709"/>
    </source>
</evidence>
<accession>A0A4Q0AJX2</accession>
<name>A0A4Q0AJX2_9BACT</name>
<evidence type="ECO:0000313" key="9">
    <source>
        <dbReference type="EMBL" id="RWZ79747.1"/>
    </source>
</evidence>
<gene>
    <name evidence="9" type="ORF">EOT04_00605</name>
</gene>
<protein>
    <recommendedName>
        <fullName evidence="6">Probable transcriptional regulatory protein EOT04_00605</fullName>
    </recommendedName>
</protein>
<dbReference type="InterPro" id="IPR026564">
    <property type="entry name" value="Transcrip_reg_TACO1-like_dom3"/>
</dbReference>
<feature type="domain" description="TACO1/YebC-like N-terminal" evidence="8">
    <location>
        <begin position="5"/>
        <end position="74"/>
    </location>
</feature>
<evidence type="ECO:0000256" key="6">
    <source>
        <dbReference type="HAMAP-Rule" id="MF_00693"/>
    </source>
</evidence>
<dbReference type="PANTHER" id="PTHR12532:SF6">
    <property type="entry name" value="TRANSCRIPTIONAL REGULATORY PROTEIN YEBC-RELATED"/>
    <property type="match status" value="1"/>
</dbReference>
<dbReference type="InterPro" id="IPR049083">
    <property type="entry name" value="TACO1_YebC_N"/>
</dbReference>
<comment type="similarity">
    <text evidence="1 6">Belongs to the TACO1 family.</text>
</comment>
<dbReference type="NCBIfam" id="NF009044">
    <property type="entry name" value="PRK12378.1"/>
    <property type="match status" value="1"/>
</dbReference>
<dbReference type="NCBIfam" id="TIGR01033">
    <property type="entry name" value="YebC/PmpR family DNA-binding transcriptional regulator"/>
    <property type="match status" value="1"/>
</dbReference>
<dbReference type="HAMAP" id="MF_00693">
    <property type="entry name" value="Transcrip_reg_TACO1"/>
    <property type="match status" value="1"/>
</dbReference>
<dbReference type="AlphaFoldDB" id="A0A4Q0AJX2"/>
<dbReference type="InterPro" id="IPR048300">
    <property type="entry name" value="TACO1_YebC-like_2nd/3rd_dom"/>
</dbReference>
<dbReference type="GO" id="GO:0006355">
    <property type="term" value="P:regulation of DNA-templated transcription"/>
    <property type="evidence" value="ECO:0007669"/>
    <property type="project" value="UniProtKB-UniRule"/>
</dbReference>